<dbReference type="EMBL" id="CM044704">
    <property type="protein sequence ID" value="KAI5666982.1"/>
    <property type="molecule type" value="Genomic_DNA"/>
</dbReference>
<comment type="caution">
    <text evidence="1">The sequence shown here is derived from an EMBL/GenBank/DDBJ whole genome shotgun (WGS) entry which is preliminary data.</text>
</comment>
<dbReference type="Proteomes" id="UP001060085">
    <property type="component" value="Linkage Group LG04"/>
</dbReference>
<reference evidence="2" key="1">
    <citation type="journal article" date="2023" name="Nat. Plants">
        <title>Single-cell RNA sequencing provides a high-resolution roadmap for understanding the multicellular compartmentation of specialized metabolism.</title>
        <authorList>
            <person name="Sun S."/>
            <person name="Shen X."/>
            <person name="Li Y."/>
            <person name="Li Y."/>
            <person name="Wang S."/>
            <person name="Li R."/>
            <person name="Zhang H."/>
            <person name="Shen G."/>
            <person name="Guo B."/>
            <person name="Wei J."/>
            <person name="Xu J."/>
            <person name="St-Pierre B."/>
            <person name="Chen S."/>
            <person name="Sun C."/>
        </authorList>
    </citation>
    <scope>NUCLEOTIDE SEQUENCE [LARGE SCALE GENOMIC DNA]</scope>
</reference>
<organism evidence="1 2">
    <name type="scientific">Catharanthus roseus</name>
    <name type="common">Madagascar periwinkle</name>
    <name type="synonym">Vinca rosea</name>
    <dbReference type="NCBI Taxonomy" id="4058"/>
    <lineage>
        <taxon>Eukaryota</taxon>
        <taxon>Viridiplantae</taxon>
        <taxon>Streptophyta</taxon>
        <taxon>Embryophyta</taxon>
        <taxon>Tracheophyta</taxon>
        <taxon>Spermatophyta</taxon>
        <taxon>Magnoliopsida</taxon>
        <taxon>eudicotyledons</taxon>
        <taxon>Gunneridae</taxon>
        <taxon>Pentapetalae</taxon>
        <taxon>asterids</taxon>
        <taxon>lamiids</taxon>
        <taxon>Gentianales</taxon>
        <taxon>Apocynaceae</taxon>
        <taxon>Rauvolfioideae</taxon>
        <taxon>Vinceae</taxon>
        <taxon>Catharanthinae</taxon>
        <taxon>Catharanthus</taxon>
    </lineage>
</organism>
<gene>
    <name evidence="1" type="ORF">M9H77_16835</name>
</gene>
<sequence>MENNPVELGLGGGGGGGGRRVVVIGGGVGGSFIAKSLQFNADVTLVDPKDYFEMPWASLRGMVEPTFAERSVIHHKDYLTNGRLVVSKAIDITKSEVLTAEGRLLAYDYLVIATGHYDPLPKTRNERLAEYQEENEKIKAASSILIVGGGPTGVELAAEIAVDFPEKKVTLVHDGSRLLEFIGPKAANKTLDWLRSKNVEVKLQQSIVSQSSSSDGSTAYLTSSGESIYADCHFLCTGKPLASAWLTETILKDSLDSSGRLKVDENLRVKGWKNIFAVGDITDLKELKQAYLAQKHAQIATKNIKLLMAGEKESKMATYKSHSVKVIVSLGRQDAVAQFPFTTLIGLIPGLIKSKDLFVGKTRKAMGLDPHFVNY</sequence>
<evidence type="ECO:0000313" key="1">
    <source>
        <dbReference type="EMBL" id="KAI5666982.1"/>
    </source>
</evidence>
<proteinExistence type="predicted"/>
<name>A0ACC0B325_CATRO</name>
<evidence type="ECO:0000313" key="2">
    <source>
        <dbReference type="Proteomes" id="UP001060085"/>
    </source>
</evidence>
<protein>
    <submittedName>
        <fullName evidence="1">Uncharacterized protein</fullName>
    </submittedName>
</protein>
<accession>A0ACC0B325</accession>
<keyword evidence="2" id="KW-1185">Reference proteome</keyword>